<proteinExistence type="predicted"/>
<comment type="caution">
    <text evidence="1">The sequence shown here is derived from an EMBL/GenBank/DDBJ whole genome shotgun (WGS) entry which is preliminary data.</text>
</comment>
<gene>
    <name evidence="1" type="ORF">MJG53_004912</name>
</gene>
<reference evidence="1" key="1">
    <citation type="submission" date="2022-03" db="EMBL/GenBank/DDBJ databases">
        <title>Genomic analyses of argali, domestic sheep and their hybrids provide insights into chromosomal evolution, heterosis and genetic basis of agronomic traits.</title>
        <authorList>
            <person name="Li M."/>
        </authorList>
    </citation>
    <scope>NUCLEOTIDE SEQUENCE</scope>
    <source>
        <strain evidence="1">F1 hybrid</strain>
    </source>
</reference>
<dbReference type="EMBL" id="CM043028">
    <property type="protein sequence ID" value="KAI4587125.1"/>
    <property type="molecule type" value="Genomic_DNA"/>
</dbReference>
<name>A0ACB9VCA8_9CETA</name>
<evidence type="ECO:0000313" key="1">
    <source>
        <dbReference type="EMBL" id="KAI4587125.1"/>
    </source>
</evidence>
<organism evidence="1 2">
    <name type="scientific">Ovis ammon polii x Ovis aries</name>
    <dbReference type="NCBI Taxonomy" id="2918886"/>
    <lineage>
        <taxon>Eukaryota</taxon>
        <taxon>Metazoa</taxon>
        <taxon>Chordata</taxon>
        <taxon>Craniata</taxon>
        <taxon>Vertebrata</taxon>
        <taxon>Euteleostomi</taxon>
        <taxon>Mammalia</taxon>
        <taxon>Eutheria</taxon>
        <taxon>Laurasiatheria</taxon>
        <taxon>Artiodactyla</taxon>
        <taxon>Ruminantia</taxon>
        <taxon>Pecora</taxon>
        <taxon>Bovidae</taxon>
        <taxon>Caprinae</taxon>
        <taxon>Ovis</taxon>
    </lineage>
</organism>
<dbReference type="Proteomes" id="UP001057279">
    <property type="component" value="Linkage Group LG03"/>
</dbReference>
<protein>
    <submittedName>
        <fullName evidence="1">Uncharacterized protein</fullName>
    </submittedName>
</protein>
<evidence type="ECO:0000313" key="2">
    <source>
        <dbReference type="Proteomes" id="UP001057279"/>
    </source>
</evidence>
<sequence>MRSPKYLLFVLDKPIQQTASSMHLPVMKTALNILSGLDIYLCKTNRICIKKIRKILLQNVLEECTYRNASGESCDEFRLKICYFMRYWIVKFPAEFNLDLGLIRMTEEFREVASQLGYEKHTSLIDISSIPSYDWMRRVTQRKKVSKKGKACLLFDHLEPIELAEHLTFLEHKSFRRISFTDYQSYVIHGCLENNPTLERSIALFNGISKWVQLMVLSKPTPQQRAEVITKFINVAKNWNEMTELVSSNGNYCNYRKAFADCDGFKIPILGVHLKDLIAVHVIFPDWTEENKVNIVKMHQLSVTLSELVSLQNASHHLEPNLDLINLLTLSLDLYHTEDDIYKLSLVLEPRNSKSPTSPTTPTKPVVPLEWASGVMPKPDPTVINKHIRKLVESVFRNYDHDHDGYISQEDFESIAANFPFLDSFCVLDKDQDGLISKDEMMAYFLRAKSQLHCKMGPGFVHNFQEMTYLKPTFCEHCAGFLWGIIKQGYKCKVQDEVFEFPGVTAGHRDLDSRAITLVTGSSGKISVRLQRATTSQATQTEPVWSEAGWGDSGSHTFPKMKSKFHDKAAKDKGFAKWENEKPRVQAGVDVVDRGTTFEPDQDEADMDETKQDDLSTVSIVIYDEKNVNDLYPKFLPH</sequence>
<accession>A0ACB9VCA8</accession>
<keyword evidence="2" id="KW-1185">Reference proteome</keyword>